<protein>
    <submittedName>
        <fullName evidence="8 10">Extracellular solute-binding protein</fullName>
    </submittedName>
    <submittedName>
        <fullName evidence="9">Multiple sugar transport system substrate-binding protein</fullName>
    </submittedName>
</protein>
<dbReference type="Pfam" id="PF01547">
    <property type="entry name" value="SBP_bac_1"/>
    <property type="match status" value="1"/>
</dbReference>
<keyword evidence="11" id="KW-1185">Reference proteome</keyword>
<organism evidence="10 12">
    <name type="scientific">Actinobaculum suis</name>
    <dbReference type="NCBI Taxonomy" id="1657"/>
    <lineage>
        <taxon>Bacteria</taxon>
        <taxon>Bacillati</taxon>
        <taxon>Actinomycetota</taxon>
        <taxon>Actinomycetes</taxon>
        <taxon>Actinomycetales</taxon>
        <taxon>Actinomycetaceae</taxon>
        <taxon>Actinobaculum</taxon>
    </lineage>
</organism>
<dbReference type="EMBL" id="JAWNFU010000004">
    <property type="protein sequence ID" value="MDY5153926.1"/>
    <property type="molecule type" value="Genomic_DNA"/>
</dbReference>
<keyword evidence="2 7" id="KW-0732">Signal</keyword>
<dbReference type="PANTHER" id="PTHR43649">
    <property type="entry name" value="ARABINOSE-BINDING PROTEIN-RELATED"/>
    <property type="match status" value="1"/>
</dbReference>
<evidence type="ECO:0000313" key="8">
    <source>
        <dbReference type="EMBL" id="MDY5153926.1"/>
    </source>
</evidence>
<evidence type="ECO:0000256" key="5">
    <source>
        <dbReference type="ARBA" id="ARBA00023288"/>
    </source>
</evidence>
<name>A0A0K9EVR0_9ACTO</name>
<dbReference type="EMBL" id="UYIO01000001">
    <property type="protein sequence ID" value="VDG76794.1"/>
    <property type="molecule type" value="Genomic_DNA"/>
</dbReference>
<dbReference type="PANTHER" id="PTHR43649:SF33">
    <property type="entry name" value="POLYGALACTURONAN_RHAMNOGALACTURONAN-BINDING PROTEIN YTCQ"/>
    <property type="match status" value="1"/>
</dbReference>
<dbReference type="SUPFAM" id="SSF53850">
    <property type="entry name" value="Periplasmic binding protein-like II"/>
    <property type="match status" value="1"/>
</dbReference>
<dbReference type="AlphaFoldDB" id="A0A0K9EVR0"/>
<evidence type="ECO:0000256" key="3">
    <source>
        <dbReference type="ARBA" id="ARBA00023136"/>
    </source>
</evidence>
<reference evidence="9" key="1">
    <citation type="submission" date="2016-10" db="EMBL/GenBank/DDBJ databases">
        <authorList>
            <person name="Varghese N."/>
            <person name="Submissions S."/>
        </authorList>
    </citation>
    <scope>NUCLEOTIDE SEQUENCE</scope>
    <source>
        <strain evidence="9">DSM 20639</strain>
    </source>
</reference>
<keyword evidence="3" id="KW-0472">Membrane</keyword>
<evidence type="ECO:0000256" key="2">
    <source>
        <dbReference type="ARBA" id="ARBA00022729"/>
    </source>
</evidence>
<keyword evidence="4" id="KW-0564">Palmitate</keyword>
<reference evidence="11" key="2">
    <citation type="submission" date="2016-10" db="EMBL/GenBank/DDBJ databases">
        <authorList>
            <person name="Varghese N."/>
        </authorList>
    </citation>
    <scope>NUCLEOTIDE SEQUENCE [LARGE SCALE GENOMIC DNA]</scope>
    <source>
        <strain evidence="11">DSM 20639</strain>
    </source>
</reference>
<reference evidence="10 12" key="3">
    <citation type="submission" date="2018-11" db="EMBL/GenBank/DDBJ databases">
        <authorList>
            <consortium name="Pathogen Informatics"/>
        </authorList>
    </citation>
    <scope>NUCLEOTIDE SEQUENCE [LARGE SCALE GENOMIC DNA]</scope>
    <source>
        <strain evidence="10 12">NCTC10327</strain>
    </source>
</reference>
<evidence type="ECO:0000313" key="12">
    <source>
        <dbReference type="Proteomes" id="UP000269974"/>
    </source>
</evidence>
<dbReference type="InterPro" id="IPR050490">
    <property type="entry name" value="Bact_solute-bd_prot1"/>
</dbReference>
<dbReference type="Proteomes" id="UP001273799">
    <property type="component" value="Unassembled WGS sequence"/>
</dbReference>
<dbReference type="PROSITE" id="PS51257">
    <property type="entry name" value="PROKAR_LIPOPROTEIN"/>
    <property type="match status" value="1"/>
</dbReference>
<gene>
    <name evidence="10" type="ORF">NCTC10327_01429</name>
    <name evidence="8" type="ORF">R6G71_07720</name>
    <name evidence="9" type="ORF">SAMN05421878_101101</name>
</gene>
<reference evidence="8" key="4">
    <citation type="submission" date="2023-10" db="EMBL/GenBank/DDBJ databases">
        <title>Whole Genome based description of the genera Actinobaculum and Actinotignum reveals a complex phylogenetic relationship within the species included in the genus Actinotignum.</title>
        <authorList>
            <person name="Jensen C.S."/>
            <person name="Dargis R."/>
            <person name="Kemp M."/>
            <person name="Christensen J.J."/>
        </authorList>
    </citation>
    <scope>NUCLEOTIDE SEQUENCE</scope>
    <source>
        <strain evidence="8">Actinobaculum_suis_CCUG19206T</strain>
    </source>
</reference>
<dbReference type="EMBL" id="FNAU01000001">
    <property type="protein sequence ID" value="SDE01420.1"/>
    <property type="molecule type" value="Genomic_DNA"/>
</dbReference>
<sequence length="434" mass="46923">MKYAKLFAVIGAGALALTACTGGGTASQDTKSAAPDKTSSESTKLSGEISFQTWSLKNDRFTPYFEKLIADFQNEHPGTTIKWMDQPGEGYEDKVLQQANADELPDVVNLPPGYAAQLAKAGMVENLETVNKDVLKEYVPGGISAYQFPGVEGTYGYPWYLGTDMNWFNTELLEKAGVSKDQLPKTMDELFETADKVAKATNGEVKMISNLPDADAFANAGVKFQKDDGTYDFNTPEGVKLVQRWKDAYANGSMTPEALNADWTGNAMLYKQGRTAWTTASAGFASELEKEAPSLLGVSVATPRIGNPPLFVQGISVSAHSKNPELARAFAQYVTNNHNQVEFVKIAQGFFPGTQEGNSNPDTFTSVIKNDLQKTATTTAAEAMKTAAPTTGVDFTEDMGKYTKQQVALAVRGDVPIEDALQKISDYANQNAVK</sequence>
<dbReference type="STRING" id="1657.ACU20_00165"/>
<keyword evidence="9" id="KW-0762">Sugar transport</keyword>
<dbReference type="PATRIC" id="fig|1657.3.peg.736"/>
<evidence type="ECO:0000256" key="7">
    <source>
        <dbReference type="SAM" id="SignalP"/>
    </source>
</evidence>
<proteinExistence type="predicted"/>
<evidence type="ECO:0000256" key="1">
    <source>
        <dbReference type="ARBA" id="ARBA00022475"/>
    </source>
</evidence>
<keyword evidence="1" id="KW-1003">Cell membrane</keyword>
<feature type="signal peptide" evidence="7">
    <location>
        <begin position="1"/>
        <end position="21"/>
    </location>
</feature>
<evidence type="ECO:0000313" key="9">
    <source>
        <dbReference type="EMBL" id="SDE01420.1"/>
    </source>
</evidence>
<dbReference type="OrthoDB" id="4289620at2"/>
<dbReference type="InterPro" id="IPR006059">
    <property type="entry name" value="SBP"/>
</dbReference>
<feature type="region of interest" description="Disordered" evidence="6">
    <location>
        <begin position="23"/>
        <end position="44"/>
    </location>
</feature>
<feature type="chain" id="PRO_5042679446" evidence="7">
    <location>
        <begin position="22"/>
        <end position="434"/>
    </location>
</feature>
<evidence type="ECO:0000313" key="10">
    <source>
        <dbReference type="EMBL" id="VDG76794.1"/>
    </source>
</evidence>
<evidence type="ECO:0000256" key="4">
    <source>
        <dbReference type="ARBA" id="ARBA00023139"/>
    </source>
</evidence>
<dbReference type="Gene3D" id="3.40.190.10">
    <property type="entry name" value="Periplasmic binding protein-like II"/>
    <property type="match status" value="1"/>
</dbReference>
<accession>A0A0K9EVR0</accession>
<keyword evidence="5" id="KW-0449">Lipoprotein</keyword>
<dbReference type="RefSeq" id="WP_049618740.1">
    <property type="nucleotide sequence ID" value="NZ_FNAU01000001.1"/>
</dbReference>
<keyword evidence="9" id="KW-0813">Transport</keyword>
<dbReference type="Proteomes" id="UP000182744">
    <property type="component" value="Unassembled WGS sequence"/>
</dbReference>
<dbReference type="Proteomes" id="UP000269974">
    <property type="component" value="Unassembled WGS sequence"/>
</dbReference>
<evidence type="ECO:0000256" key="6">
    <source>
        <dbReference type="SAM" id="MobiDB-lite"/>
    </source>
</evidence>
<evidence type="ECO:0000313" key="11">
    <source>
        <dbReference type="Proteomes" id="UP000182744"/>
    </source>
</evidence>